<dbReference type="GO" id="GO:0051536">
    <property type="term" value="F:iron-sulfur cluster binding"/>
    <property type="evidence" value="ECO:0007669"/>
    <property type="project" value="InterPro"/>
</dbReference>
<dbReference type="Gene3D" id="3.30.420.480">
    <property type="entry name" value="Domain of unknown function (DUF4445)"/>
    <property type="match status" value="1"/>
</dbReference>
<evidence type="ECO:0000259" key="1">
    <source>
        <dbReference type="PROSITE" id="PS51085"/>
    </source>
</evidence>
<dbReference type="PANTHER" id="PTHR42895:SF2">
    <property type="entry name" value="IRON-SULFUR CLUSTER PROTEIN"/>
    <property type="match status" value="1"/>
</dbReference>
<evidence type="ECO:0000313" key="3">
    <source>
        <dbReference type="Proteomes" id="UP000007347"/>
    </source>
</evidence>
<dbReference type="SUPFAM" id="SSF54292">
    <property type="entry name" value="2Fe-2S ferredoxin-like"/>
    <property type="match status" value="1"/>
</dbReference>
<dbReference type="Pfam" id="PF14574">
    <property type="entry name" value="RACo_C_ter"/>
    <property type="match status" value="1"/>
</dbReference>
<dbReference type="AlphaFoldDB" id="K0NI06"/>
<dbReference type="Proteomes" id="UP000007347">
    <property type="component" value="Chromosome"/>
</dbReference>
<feature type="domain" description="2Fe-2S ferredoxin-type" evidence="1">
    <location>
        <begin position="4"/>
        <end position="80"/>
    </location>
</feature>
<evidence type="ECO:0000313" key="2">
    <source>
        <dbReference type="EMBL" id="CCK81001.1"/>
    </source>
</evidence>
<dbReference type="Pfam" id="PF00111">
    <property type="entry name" value="Fer2"/>
    <property type="match status" value="1"/>
</dbReference>
<dbReference type="PATRIC" id="fig|651182.5.peg.3371"/>
<dbReference type="STRING" id="651182.TOL2_C28410"/>
<sequence length="515" mass="55805">MNKYHINLLPHGRQINARSGKSMLEALMDQNIFLRSDCGGRGTCGKCRIKIIPTNDPPEFKEACKFIVTKNTDIEIPESSMLSSHIISKAPLSLPTEFKDKFKTIDKKNEYGIAADIGTTTIAMYLCNTARGKTLSSISVKNPQAIYGDDVMSRIGAIYQKKENLAYLQKIIVNAMEWGIKKLLDSLDFKDEMVSRMVVVGNPTMIHILAGVDPKSIGLSPYHPAFYDAKNICSNDLNFTLNKFSIQTLPQVSGFIGGDILGAAIAVDLENQPTGTLLVDLGTNGELMLKAKDHFFAASCATGPAFEGASLSCGMQAVPGAINQVKIKNKNDLPEYTFINPSQSFGLKPSGVCGTGVISAVAQFLQKQIISADGACKKDIHFPYVLAPKSSSANDSDIFITQKDIRSVQLGKAALITGIEFILKEAGLDKPEKIIIAGAFGTFLDKKDMMTLGMIPVMDHDKIVIAGNSAGAGAVMILCDNSLLDKAAQIANKVKVVDFNAKQDFQDVFIKKLKF</sequence>
<organism evidence="2 3">
    <name type="scientific">Desulfobacula toluolica (strain DSM 7467 / Tol2)</name>
    <dbReference type="NCBI Taxonomy" id="651182"/>
    <lineage>
        <taxon>Bacteria</taxon>
        <taxon>Pseudomonadati</taxon>
        <taxon>Thermodesulfobacteriota</taxon>
        <taxon>Desulfobacteria</taxon>
        <taxon>Desulfobacterales</taxon>
        <taxon>Desulfobacteraceae</taxon>
        <taxon>Desulfobacula</taxon>
    </lineage>
</organism>
<reference evidence="2 3" key="1">
    <citation type="journal article" date="2013" name="Environ. Microbiol.">
        <title>Complete genome, catabolic sub-proteomes and key-metabolites of Desulfobacula toluolica Tol2, a marine, aromatic compound-degrading, sulfate-reducing bacterium.</title>
        <authorList>
            <person name="Wohlbrand L."/>
            <person name="Jacob J.H."/>
            <person name="Kube M."/>
            <person name="Mussmann M."/>
            <person name="Jarling R."/>
            <person name="Beck A."/>
            <person name="Amann R."/>
            <person name="Wilkes H."/>
            <person name="Reinhardt R."/>
            <person name="Rabus R."/>
        </authorList>
    </citation>
    <scope>NUCLEOTIDE SEQUENCE [LARGE SCALE GENOMIC DNA]</scope>
    <source>
        <strain evidence="3">DSM 7467 / Tol2</strain>
    </source>
</reference>
<dbReference type="CDD" id="cd00207">
    <property type="entry name" value="fer2"/>
    <property type="match status" value="1"/>
</dbReference>
<dbReference type="InterPro" id="IPR027980">
    <property type="entry name" value="RACo_C"/>
</dbReference>
<name>K0NI06_DESTT</name>
<gene>
    <name evidence="2" type="ordered locus">TOL2_C28410</name>
</gene>
<keyword evidence="3" id="KW-1185">Reference proteome</keyword>
<dbReference type="Pfam" id="PF17651">
    <property type="entry name" value="Raco_middle"/>
    <property type="match status" value="1"/>
</dbReference>
<dbReference type="InterPro" id="IPR001041">
    <property type="entry name" value="2Fe-2S_ferredoxin-type"/>
</dbReference>
<dbReference type="OrthoDB" id="9810588at2"/>
<dbReference type="HOGENOM" id="CLU_019091_1_0_7"/>
<dbReference type="KEGG" id="dto:TOL2_C28410"/>
<dbReference type="PANTHER" id="PTHR42895">
    <property type="entry name" value="IRON-SULFUR CLUSTER-BINDING PROTEIN-RELATED"/>
    <property type="match status" value="1"/>
</dbReference>
<dbReference type="Gene3D" id="3.10.20.30">
    <property type="match status" value="1"/>
</dbReference>
<dbReference type="InterPro" id="IPR041414">
    <property type="entry name" value="Raco-like_middle"/>
</dbReference>
<dbReference type="InterPro" id="IPR012675">
    <property type="entry name" value="Beta-grasp_dom_sf"/>
</dbReference>
<dbReference type="InterPro" id="IPR036010">
    <property type="entry name" value="2Fe-2S_ferredoxin-like_sf"/>
</dbReference>
<dbReference type="PROSITE" id="PS51085">
    <property type="entry name" value="2FE2S_FER_2"/>
    <property type="match status" value="1"/>
</dbReference>
<proteinExistence type="predicted"/>
<accession>K0NI06</accession>
<dbReference type="EMBL" id="FO203503">
    <property type="protein sequence ID" value="CCK81001.1"/>
    <property type="molecule type" value="Genomic_DNA"/>
</dbReference>
<dbReference type="RefSeq" id="WP_014958212.1">
    <property type="nucleotide sequence ID" value="NC_018645.1"/>
</dbReference>
<protein>
    <submittedName>
        <fullName evidence="2">2Fe-2S ferredoxin iron-sulfur protein</fullName>
    </submittedName>
</protein>
<dbReference type="InterPro" id="IPR052911">
    <property type="entry name" value="Corrinoid_activation_enz"/>
</dbReference>
<dbReference type="InterPro" id="IPR042259">
    <property type="entry name" value="Raco-like_middle_sf"/>
</dbReference>